<evidence type="ECO:0000313" key="9">
    <source>
        <dbReference type="EMBL" id="EHN03519.1"/>
    </source>
</evidence>
<dbReference type="OrthoDB" id="4540492at2759"/>
<keyword evidence="6 7" id="KW-0472">Membrane</keyword>
<comment type="caution">
    <text evidence="9">The sequence shown here is derived from an EMBL/GenBank/DDBJ whole genome shotgun (WGS) entry which is preliminary data.</text>
</comment>
<protein>
    <submittedName>
        <fullName evidence="9">YBR241C-like protein</fullName>
    </submittedName>
</protein>
<organism evidence="9 10">
    <name type="scientific">Saccharomyces cerevisiae x Saccharomyces kudriavzevii (strain VIN7)</name>
    <name type="common">Yeast</name>
    <dbReference type="NCBI Taxonomy" id="1095631"/>
    <lineage>
        <taxon>Eukaryota</taxon>
        <taxon>Fungi</taxon>
        <taxon>Dikarya</taxon>
        <taxon>Ascomycota</taxon>
        <taxon>Saccharomycotina</taxon>
        <taxon>Saccharomycetes</taxon>
        <taxon>Saccharomycetales</taxon>
        <taxon>Saccharomycetaceae</taxon>
        <taxon>Saccharomyces</taxon>
    </lineage>
</organism>
<feature type="transmembrane region" description="Helical" evidence="7">
    <location>
        <begin position="325"/>
        <end position="346"/>
    </location>
</feature>
<comment type="subcellular location">
    <subcellularLocation>
        <location evidence="1">Membrane</location>
        <topology evidence="1">Multi-pass membrane protein</topology>
    </subcellularLocation>
</comment>
<dbReference type="PROSITE" id="PS00216">
    <property type="entry name" value="SUGAR_TRANSPORT_1"/>
    <property type="match status" value="1"/>
</dbReference>
<feature type="transmembrane region" description="Helical" evidence="7">
    <location>
        <begin position="176"/>
        <end position="197"/>
    </location>
</feature>
<dbReference type="PANTHER" id="PTHR23503:SF8">
    <property type="entry name" value="FACILITATED GLUCOSE TRANSPORTER PROTEIN 1"/>
    <property type="match status" value="1"/>
</dbReference>
<gene>
    <name evidence="9" type="ORF">VIN7_5743</name>
</gene>
<dbReference type="Proteomes" id="UP000009009">
    <property type="component" value="Unassembled WGS sequence"/>
</dbReference>
<dbReference type="PANTHER" id="PTHR23503">
    <property type="entry name" value="SOLUTE CARRIER FAMILY 2"/>
    <property type="match status" value="1"/>
</dbReference>
<evidence type="ECO:0000256" key="1">
    <source>
        <dbReference type="ARBA" id="ARBA00004141"/>
    </source>
</evidence>
<dbReference type="HOGENOM" id="CLU_001265_30_5_1"/>
<evidence type="ECO:0000256" key="3">
    <source>
        <dbReference type="ARBA" id="ARBA00022448"/>
    </source>
</evidence>
<dbReference type="Pfam" id="PF00083">
    <property type="entry name" value="Sugar_tr"/>
    <property type="match status" value="1"/>
</dbReference>
<dbReference type="PROSITE" id="PS00217">
    <property type="entry name" value="SUGAR_TRANSPORT_2"/>
    <property type="match status" value="1"/>
</dbReference>
<dbReference type="PROSITE" id="PS50850">
    <property type="entry name" value="MFS"/>
    <property type="match status" value="1"/>
</dbReference>
<feature type="transmembrane region" description="Helical" evidence="7">
    <location>
        <begin position="52"/>
        <end position="74"/>
    </location>
</feature>
<evidence type="ECO:0000256" key="7">
    <source>
        <dbReference type="SAM" id="Phobius"/>
    </source>
</evidence>
<feature type="transmembrane region" description="Helical" evidence="7">
    <location>
        <begin position="209"/>
        <end position="230"/>
    </location>
</feature>
<keyword evidence="3" id="KW-0813">Transport</keyword>
<comment type="similarity">
    <text evidence="2">Belongs to the major facilitator superfamily. Sugar transporter (TC 2.A.1.1) family.</text>
</comment>
<dbReference type="InterPro" id="IPR020846">
    <property type="entry name" value="MFS_dom"/>
</dbReference>
<dbReference type="InterPro" id="IPR036259">
    <property type="entry name" value="MFS_trans_sf"/>
</dbReference>
<evidence type="ECO:0000256" key="6">
    <source>
        <dbReference type="ARBA" id="ARBA00023136"/>
    </source>
</evidence>
<dbReference type="InterPro" id="IPR045263">
    <property type="entry name" value="GLUT"/>
</dbReference>
<dbReference type="AlphaFoldDB" id="H0GRL3"/>
<feature type="transmembrane region" description="Helical" evidence="7">
    <location>
        <begin position="300"/>
        <end position="319"/>
    </location>
</feature>
<feature type="transmembrane region" description="Helical" evidence="7">
    <location>
        <begin position="263"/>
        <end position="288"/>
    </location>
</feature>
<dbReference type="EMBL" id="AGVY01000137">
    <property type="protein sequence ID" value="EHN03519.1"/>
    <property type="molecule type" value="Genomic_DNA"/>
</dbReference>
<dbReference type="InterPro" id="IPR005829">
    <property type="entry name" value="Sugar_transporter_CS"/>
</dbReference>
<proteinExistence type="inferred from homology"/>
<dbReference type="GO" id="GO:0015149">
    <property type="term" value="F:hexose transmembrane transporter activity"/>
    <property type="evidence" value="ECO:0007669"/>
    <property type="project" value="TreeGrafter"/>
</dbReference>
<dbReference type="InterPro" id="IPR003663">
    <property type="entry name" value="Sugar/inositol_transpt"/>
</dbReference>
<keyword evidence="10" id="KW-1185">Reference proteome</keyword>
<evidence type="ECO:0000313" key="10">
    <source>
        <dbReference type="Proteomes" id="UP000009009"/>
    </source>
</evidence>
<feature type="transmembrane region" description="Helical" evidence="7">
    <location>
        <begin position="80"/>
        <end position="99"/>
    </location>
</feature>
<evidence type="ECO:0000259" key="8">
    <source>
        <dbReference type="PROSITE" id="PS50850"/>
    </source>
</evidence>
<dbReference type="PhylomeDB" id="H0GRL3"/>
<feature type="transmembrane region" description="Helical" evidence="7">
    <location>
        <begin position="237"/>
        <end position="257"/>
    </location>
</feature>
<accession>H0GRL3</accession>
<reference evidence="9 10" key="1">
    <citation type="journal article" date="2012" name="FEMS Yeast Res.">
        <title>The genome sequence of the wine yeast VIN7 reveals an allotriploid hybrid genome with Saccharomyces cerevisiae and Saccharomyces kudriavzevii origins.</title>
        <authorList>
            <person name="Borneman A.R."/>
            <person name="Desany B.A."/>
            <person name="Riches D."/>
            <person name="Affourtit J.P."/>
            <person name="Forgan A.H."/>
            <person name="Pretorius I.S."/>
            <person name="Egholm M."/>
            <person name="Chambers P.J."/>
        </authorList>
    </citation>
    <scope>NUCLEOTIDE SEQUENCE [LARGE SCALE GENOMIC DNA]</scope>
    <source>
        <strain evidence="9 10">VIN7</strain>
    </source>
</reference>
<feature type="domain" description="Major facilitator superfamily (MFS) profile" evidence="8">
    <location>
        <begin position="1"/>
        <end position="353"/>
    </location>
</feature>
<dbReference type="PRINTS" id="PR00171">
    <property type="entry name" value="SUGRTRNSPORT"/>
</dbReference>
<evidence type="ECO:0000256" key="5">
    <source>
        <dbReference type="ARBA" id="ARBA00022989"/>
    </source>
</evidence>
<dbReference type="InterPro" id="IPR005828">
    <property type="entry name" value="MFS_sugar_transport-like"/>
</dbReference>
<sequence>MCMVSSLLLFFSNSYLQLLFGRFLVGMSCGTAIVITPLFINEITPVEWRGAMGSMNQVSINLGILLTQSLALKYADSYNWRWLLFAGSVVAVVNLLVWLKVDESPRWLLDHGFVAEAEVALFKLRPGTYQQAKQEIQDWQSSHAQNRDPESSTEAHSPPKLWQYVTDASYKKPRTVILTILTCQQFCGINSIIFYGVKVIGKILPDYSIQINFAISILNVVVTLIASAIIDHVGRRPLLLASTTIMVAMSLLISVGLTMSVSFLLVVATFVYIAAFAIGLGPIPFLIIGELSYPQDAATAQSFGTVCNWLATFIVGYLFPIGQGLMGGYVFTIFAAIAALFATYVYKRVPETKGKATYSDVWAGY</sequence>
<evidence type="ECO:0000256" key="2">
    <source>
        <dbReference type="ARBA" id="ARBA00010992"/>
    </source>
</evidence>
<dbReference type="SUPFAM" id="SSF103473">
    <property type="entry name" value="MFS general substrate transporter"/>
    <property type="match status" value="1"/>
</dbReference>
<feature type="transmembrane region" description="Helical" evidence="7">
    <location>
        <begin position="20"/>
        <end position="40"/>
    </location>
</feature>
<dbReference type="GO" id="GO:0016020">
    <property type="term" value="C:membrane"/>
    <property type="evidence" value="ECO:0007669"/>
    <property type="project" value="UniProtKB-SubCell"/>
</dbReference>
<dbReference type="Gene3D" id="1.20.1250.20">
    <property type="entry name" value="MFS general substrate transporter like domains"/>
    <property type="match status" value="1"/>
</dbReference>
<keyword evidence="4 7" id="KW-0812">Transmembrane</keyword>
<keyword evidence="5 7" id="KW-1133">Transmembrane helix</keyword>
<name>H0GRL3_SACCK</name>
<evidence type="ECO:0000256" key="4">
    <source>
        <dbReference type="ARBA" id="ARBA00022692"/>
    </source>
</evidence>